<evidence type="ECO:0000256" key="9">
    <source>
        <dbReference type="PROSITE-ProRule" id="PRU00176"/>
    </source>
</evidence>
<dbReference type="GO" id="GO:0003723">
    <property type="term" value="F:RNA binding"/>
    <property type="evidence" value="ECO:0007669"/>
    <property type="project" value="UniProtKB-UniRule"/>
</dbReference>
<dbReference type="InterPro" id="IPR035979">
    <property type="entry name" value="RBD_domain_sf"/>
</dbReference>
<dbReference type="GO" id="GO:0006397">
    <property type="term" value="P:mRNA processing"/>
    <property type="evidence" value="ECO:0007669"/>
    <property type="project" value="UniProtKB-KW"/>
</dbReference>
<evidence type="ECO:0000256" key="6">
    <source>
        <dbReference type="ARBA" id="ARBA00023242"/>
    </source>
</evidence>
<reference evidence="12" key="1">
    <citation type="submission" date="2023-07" db="EMBL/GenBank/DDBJ databases">
        <title>A draft genome of Kazachstania heterogenica Y-27499.</title>
        <authorList>
            <person name="Donic C."/>
            <person name="Kralova J.S."/>
            <person name="Fidel L."/>
            <person name="Ben-Dor S."/>
            <person name="Jung S."/>
        </authorList>
    </citation>
    <scope>NUCLEOTIDE SEQUENCE [LARGE SCALE GENOMIC DNA]</scope>
    <source>
        <strain evidence="12">Y27499</strain>
    </source>
</reference>
<keyword evidence="4 9" id="KW-0694">RNA-binding</keyword>
<evidence type="ECO:0000313" key="11">
    <source>
        <dbReference type="EMBL" id="KAK5781927.1"/>
    </source>
</evidence>
<comment type="subcellular location">
    <subcellularLocation>
        <location evidence="1">Nucleus</location>
    </subcellularLocation>
</comment>
<dbReference type="InterPro" id="IPR012677">
    <property type="entry name" value="Nucleotide-bd_a/b_plait_sf"/>
</dbReference>
<dbReference type="Proteomes" id="UP001306508">
    <property type="component" value="Unassembled WGS sequence"/>
</dbReference>
<dbReference type="GO" id="GO:0008380">
    <property type="term" value="P:RNA splicing"/>
    <property type="evidence" value="ECO:0007669"/>
    <property type="project" value="UniProtKB-KW"/>
</dbReference>
<dbReference type="Pfam" id="PF16842">
    <property type="entry name" value="RRM_occluded"/>
    <property type="match status" value="1"/>
</dbReference>
<comment type="caution">
    <text evidence="11">The sequence shown here is derived from an EMBL/GenBank/DDBJ whole genome shotgun (WGS) entry which is preliminary data.</text>
</comment>
<evidence type="ECO:0000256" key="5">
    <source>
        <dbReference type="ARBA" id="ARBA00023187"/>
    </source>
</evidence>
<keyword evidence="5" id="KW-0508">mRNA splicing</keyword>
<evidence type="ECO:0000256" key="1">
    <source>
        <dbReference type="ARBA" id="ARBA00004123"/>
    </source>
</evidence>
<name>A0AAN7WSW2_9SACH</name>
<dbReference type="AlphaFoldDB" id="A0AAN7WSW2"/>
<proteinExistence type="predicted"/>
<protein>
    <recommendedName>
        <fullName evidence="8">U4/U6 snRNA-associated-splicing factor PRP24</fullName>
    </recommendedName>
</protein>
<evidence type="ECO:0000256" key="4">
    <source>
        <dbReference type="ARBA" id="ARBA00022884"/>
    </source>
</evidence>
<sequence length="458" mass="53571">METGFYKKRSLEDSNETTTSDNIKKKIAKILLTHEREYTTVLVSNLPKSVNQGKLRKLFSDCGKIRHADIADSLEKKSRFAKIEFFSYDECLSALTKTNKYVGQNEIKVDYLRDCTLWITNFPPYYDIKYLKQLFHSLNVVVLSIRLPSKKFNSSRRFAYIDVTSTEDAKKCVDELNKKCIDGYDLVVKLSNPLERNKRTDSASLERRELFVRNLDPRYTTEEELRSYFDRFGEIESIHIPSSQQLNNDEGSNKNDNRNRIRNACAFISYKTKEDAQKSLQLNKTEWNGRVISVSLADSKPYLDRQRVKKLMNNHTTHTSKNNRIMSLYPINDKVSKEQIRSFLWDQKCIEQDSDIENIYLVTDYQGCIIEFKDMKKCNETILRLQGTKFYNQMIHCGTIANLRNNKYKNYPSSIKIISPTENQNDQSNRKSNVMINRESQSKSNMSNADFRKIFLGK</sequence>
<accession>A0AAN7WSW2</accession>
<evidence type="ECO:0000256" key="8">
    <source>
        <dbReference type="ARBA" id="ARBA00093627"/>
    </source>
</evidence>
<evidence type="ECO:0000313" key="12">
    <source>
        <dbReference type="Proteomes" id="UP001306508"/>
    </source>
</evidence>
<feature type="domain" description="RRM" evidence="10">
    <location>
        <begin position="208"/>
        <end position="299"/>
    </location>
</feature>
<dbReference type="EMBL" id="JAWIZZ010000023">
    <property type="protein sequence ID" value="KAK5781927.1"/>
    <property type="molecule type" value="Genomic_DNA"/>
</dbReference>
<feature type="domain" description="RRM" evidence="10">
    <location>
        <begin position="115"/>
        <end position="193"/>
    </location>
</feature>
<keyword evidence="12" id="KW-1185">Reference proteome</keyword>
<dbReference type="CDD" id="cd12296">
    <property type="entry name" value="RRM1_Prp24"/>
    <property type="match status" value="1"/>
</dbReference>
<keyword evidence="2" id="KW-0507">mRNA processing</keyword>
<evidence type="ECO:0000256" key="7">
    <source>
        <dbReference type="ARBA" id="ARBA00093374"/>
    </source>
</evidence>
<dbReference type="PANTHER" id="PTHR24012">
    <property type="entry name" value="RNA BINDING PROTEIN"/>
    <property type="match status" value="1"/>
</dbReference>
<dbReference type="InterPro" id="IPR034397">
    <property type="entry name" value="Prp24_RRM1"/>
</dbReference>
<dbReference type="Pfam" id="PF00076">
    <property type="entry name" value="RRM_1"/>
    <property type="match status" value="3"/>
</dbReference>
<dbReference type="SUPFAM" id="SSF54928">
    <property type="entry name" value="RNA-binding domain, RBD"/>
    <property type="match status" value="3"/>
</dbReference>
<gene>
    <name evidence="11" type="ORF">RI543_000579</name>
</gene>
<dbReference type="PROSITE" id="PS50102">
    <property type="entry name" value="RRM"/>
    <property type="match status" value="3"/>
</dbReference>
<keyword evidence="3" id="KW-0677">Repeat</keyword>
<dbReference type="FunFam" id="3.30.70.330:FF:000365">
    <property type="entry name" value="U4/U6 snRNA-associated-splicing factor PRP24"/>
    <property type="match status" value="1"/>
</dbReference>
<dbReference type="SMART" id="SM00360">
    <property type="entry name" value="RRM"/>
    <property type="match status" value="4"/>
</dbReference>
<comment type="function">
    <text evidence="7">Functions as a recycling factor of the spliceosome, a machinery that forms on each precursor-messenger RNA (pre-mRNA) and catalyzes the removal of introns. Chaperones the re-annealing of U4 and U6 snRNAs (small nuclear RNAs) released from previous rounds of splicing, an initial step in reforming the U4/U6-U5 tri-snRNP (small nuclear ribonucleoprotein) that can reassemble into another spliceosome complex; this step involves binding U6 and facilitating the unwinding of the U6 internal stem loop, followed by base-pairing of U6 to U4.</text>
</comment>
<evidence type="ECO:0000259" key="10">
    <source>
        <dbReference type="PROSITE" id="PS50102"/>
    </source>
</evidence>
<organism evidence="11 12">
    <name type="scientific">Arxiozyma heterogenica</name>
    <dbReference type="NCBI Taxonomy" id="278026"/>
    <lineage>
        <taxon>Eukaryota</taxon>
        <taxon>Fungi</taxon>
        <taxon>Dikarya</taxon>
        <taxon>Ascomycota</taxon>
        <taxon>Saccharomycotina</taxon>
        <taxon>Saccharomycetes</taxon>
        <taxon>Saccharomycetales</taxon>
        <taxon>Saccharomycetaceae</taxon>
        <taxon>Arxiozyma</taxon>
    </lineage>
</organism>
<dbReference type="GO" id="GO:0005688">
    <property type="term" value="C:U6 snRNP"/>
    <property type="evidence" value="ECO:0007669"/>
    <property type="project" value="UniProtKB-ARBA"/>
</dbReference>
<evidence type="ECO:0000256" key="2">
    <source>
        <dbReference type="ARBA" id="ARBA00022664"/>
    </source>
</evidence>
<keyword evidence="6" id="KW-0539">Nucleus</keyword>
<feature type="domain" description="RRM" evidence="10">
    <location>
        <begin position="39"/>
        <end position="114"/>
    </location>
</feature>
<dbReference type="Gene3D" id="3.30.70.330">
    <property type="match status" value="4"/>
</dbReference>
<dbReference type="InterPro" id="IPR000504">
    <property type="entry name" value="RRM_dom"/>
</dbReference>
<dbReference type="InterPro" id="IPR031766">
    <property type="entry name" value="RRM_occluded"/>
</dbReference>
<evidence type="ECO:0000256" key="3">
    <source>
        <dbReference type="ARBA" id="ARBA00022737"/>
    </source>
</evidence>